<sequence length="128" mass="14138">MKNLTTSSGFTHYPLSKGEAIDSAYMIARATQHRLKAGYCVEKGICLLAARGHLSPLKATPEGEEVKIKSRGVWNIDLCNILLEMRFTSMFNGKIACNVPGVKRHFHIGEGEMQATQRVCEKPIYGLG</sequence>
<name>A0A2V0RGV6_9ZZZZ</name>
<dbReference type="AlphaFoldDB" id="A0A2V0RGV6"/>
<accession>A0A2V0RGV6</accession>
<comment type="caution">
    <text evidence="1">The sequence shown here is derived from an EMBL/GenBank/DDBJ whole genome shotgun (WGS) entry which is preliminary data.</text>
</comment>
<dbReference type="EMBL" id="BDQA01000298">
    <property type="protein sequence ID" value="GBH21748.1"/>
    <property type="molecule type" value="Genomic_RNA"/>
</dbReference>
<reference evidence="1" key="1">
    <citation type="submission" date="2017-04" db="EMBL/GenBank/DDBJ databases">
        <title>Unveiling RNA virosphere associated with marine microorganisms.</title>
        <authorList>
            <person name="Urayama S."/>
            <person name="Takaki Y."/>
            <person name="Nishi S."/>
            <person name="Yoshida Y."/>
            <person name="Deguchi S."/>
            <person name="Takai K."/>
            <person name="Nunoura T."/>
        </authorList>
    </citation>
    <scope>NUCLEOTIDE SEQUENCE</scope>
</reference>
<proteinExistence type="predicted"/>
<evidence type="ECO:0000313" key="1">
    <source>
        <dbReference type="EMBL" id="GBH21748.1"/>
    </source>
</evidence>
<protein>
    <submittedName>
        <fullName evidence="1">RdRp</fullName>
    </submittedName>
</protein>
<organism evidence="1">
    <name type="scientific">viral metagenome</name>
    <dbReference type="NCBI Taxonomy" id="1070528"/>
    <lineage>
        <taxon>unclassified sequences</taxon>
        <taxon>metagenomes</taxon>
        <taxon>organismal metagenomes</taxon>
    </lineage>
</organism>